<keyword evidence="3" id="KW-1185">Reference proteome</keyword>
<dbReference type="InterPro" id="IPR019613">
    <property type="entry name" value="DUF4198"/>
</dbReference>
<protein>
    <submittedName>
        <fullName evidence="2">DUF4198 domain-containing protein</fullName>
    </submittedName>
</protein>
<comment type="caution">
    <text evidence="2">The sequence shown here is derived from an EMBL/GenBank/DDBJ whole genome shotgun (WGS) entry which is preliminary data.</text>
</comment>
<organism evidence="2 3">
    <name type="scientific">Sphingobacterium phlebotomi</name>
    <dbReference type="NCBI Taxonomy" id="2605433"/>
    <lineage>
        <taxon>Bacteria</taxon>
        <taxon>Pseudomonadati</taxon>
        <taxon>Bacteroidota</taxon>
        <taxon>Sphingobacteriia</taxon>
        <taxon>Sphingobacteriales</taxon>
        <taxon>Sphingobacteriaceae</taxon>
        <taxon>Sphingobacterium</taxon>
    </lineage>
</organism>
<keyword evidence="1" id="KW-0732">Signal</keyword>
<dbReference type="EMBL" id="VTAV01000011">
    <property type="protein sequence ID" value="TYR34711.1"/>
    <property type="molecule type" value="Genomic_DNA"/>
</dbReference>
<reference evidence="2 3" key="1">
    <citation type="submission" date="2019-08" db="EMBL/GenBank/DDBJ databases">
        <title>Phlebobacter frassis gen. nov. sp. nov., a new member of family Sphingobacteriaceae isolated from sand fly rearing media.</title>
        <authorList>
            <person name="Kakumanu M.L."/>
            <person name="Marayati B.F."/>
            <person name="Wada-Katsumata A."/>
            <person name="Wasserberg G."/>
            <person name="Schal C."/>
            <person name="Apperson C.S."/>
            <person name="Ponnusamy L."/>
        </authorList>
    </citation>
    <scope>NUCLEOTIDE SEQUENCE [LARGE SCALE GENOMIC DNA]</scope>
    <source>
        <strain evidence="2 3">SSI9</strain>
    </source>
</reference>
<dbReference type="RefSeq" id="WP_148919985.1">
    <property type="nucleotide sequence ID" value="NZ_VTAV01000011.1"/>
</dbReference>
<evidence type="ECO:0000256" key="1">
    <source>
        <dbReference type="SAM" id="SignalP"/>
    </source>
</evidence>
<gene>
    <name evidence="2" type="ORF">FXV77_14670</name>
</gene>
<dbReference type="AlphaFoldDB" id="A0A5D4H101"/>
<feature type="signal peptide" evidence="1">
    <location>
        <begin position="1"/>
        <end position="21"/>
    </location>
</feature>
<feature type="chain" id="PRO_5023144350" evidence="1">
    <location>
        <begin position="22"/>
        <end position="232"/>
    </location>
</feature>
<evidence type="ECO:0000313" key="2">
    <source>
        <dbReference type="EMBL" id="TYR34711.1"/>
    </source>
</evidence>
<proteinExistence type="predicted"/>
<dbReference type="Pfam" id="PF10670">
    <property type="entry name" value="DUF4198"/>
    <property type="match status" value="1"/>
</dbReference>
<accession>A0A5D4H101</accession>
<evidence type="ECO:0000313" key="3">
    <source>
        <dbReference type="Proteomes" id="UP000322362"/>
    </source>
</evidence>
<dbReference type="Proteomes" id="UP000322362">
    <property type="component" value="Unassembled WGS sequence"/>
</dbReference>
<sequence>MKKLILSVLTFFVVLSASAHAVFLETALKGAKGKSHAVKVIYGEPDEHEEISKWWWYKEGMQVTLTLIKPDGSKESLTTTVQSDHLLATFVPDQEGVYHVSLHRDTERKERAKIQYQINAVATIHVGNATIGNAVSNINNELFVYADQASYKKNKEVSLTLYQKGKPAPHSFLQIIAPSGWIRWVETDDQGVARFTPEWKGKYFAEASKREKVEGKEFEEYSRATSMSFEVK</sequence>
<name>A0A5D4H101_9SPHI</name>